<dbReference type="EMBL" id="BRVO01000001">
    <property type="protein sequence ID" value="GLB47888.1"/>
    <property type="molecule type" value="Genomic_DNA"/>
</dbReference>
<dbReference type="RefSeq" id="WP_281763551.1">
    <property type="nucleotide sequence ID" value="NZ_BRVO01000001.1"/>
</dbReference>
<accession>A0ABQ5MET0</accession>
<comment type="caution">
    <text evidence="1">The sequence shown here is derived from an EMBL/GenBank/DDBJ whole genome shotgun (WGS) entry which is preliminary data.</text>
</comment>
<dbReference type="Proteomes" id="UP001143543">
    <property type="component" value="Unassembled WGS sequence"/>
</dbReference>
<evidence type="ECO:0000313" key="1">
    <source>
        <dbReference type="EMBL" id="GLB47888.1"/>
    </source>
</evidence>
<reference evidence="1" key="1">
    <citation type="submission" date="2022-07" db="EMBL/GenBank/DDBJ databases">
        <title>Taxonomy of Novel Oxalotrophic and Methylotrophic Bacteria.</title>
        <authorList>
            <person name="Sahin N."/>
            <person name="Tani A."/>
        </authorList>
    </citation>
    <scope>NUCLEOTIDE SEQUENCE</scope>
    <source>
        <strain evidence="1">Y10</strain>
    </source>
</reference>
<gene>
    <name evidence="1" type="ORF">Y10_02560</name>
</gene>
<evidence type="ECO:0000313" key="2">
    <source>
        <dbReference type="Proteomes" id="UP001143543"/>
    </source>
</evidence>
<keyword evidence="2" id="KW-1185">Reference proteome</keyword>
<sequence length="175" mass="19611">MNLITNKNYGILFTLYILLTTVGHTQEQPDFNKFARYKSVNLYTGYNYSFGDPHSNNFHLLDIGVNKAAYGGRHGGGFQYGLGTEIALNTHHFTVGPKITAHISTMGLTIGSELITYTDFNNYTLRYVPYFGIGGEKLRITINPHVILTNKKYQPIDKGAVTIVFNLALKREAID</sequence>
<organism evidence="1 2">
    <name type="scientific">Neptunitalea lumnitzerae</name>
    <dbReference type="NCBI Taxonomy" id="2965509"/>
    <lineage>
        <taxon>Bacteria</taxon>
        <taxon>Pseudomonadati</taxon>
        <taxon>Bacteroidota</taxon>
        <taxon>Flavobacteriia</taxon>
        <taxon>Flavobacteriales</taxon>
        <taxon>Flavobacteriaceae</taxon>
        <taxon>Neptunitalea</taxon>
    </lineage>
</organism>
<protein>
    <submittedName>
        <fullName evidence="1">Uncharacterized protein</fullName>
    </submittedName>
</protein>
<proteinExistence type="predicted"/>
<name>A0ABQ5MET0_9FLAO</name>